<keyword evidence="2" id="KW-0378">Hydrolase</keyword>
<dbReference type="PATRIC" id="fig|1423739.3.peg.3002"/>
<evidence type="ECO:0000313" key="3">
    <source>
        <dbReference type="Proteomes" id="UP000052013"/>
    </source>
</evidence>
<dbReference type="Proteomes" id="UP000052013">
    <property type="component" value="Unassembled WGS sequence"/>
</dbReference>
<organism evidence="2 3">
    <name type="scientific">Lentilactobacillus diolivorans DSM 14421</name>
    <dbReference type="NCBI Taxonomy" id="1423739"/>
    <lineage>
        <taxon>Bacteria</taxon>
        <taxon>Bacillati</taxon>
        <taxon>Bacillota</taxon>
        <taxon>Bacilli</taxon>
        <taxon>Lactobacillales</taxon>
        <taxon>Lactobacillaceae</taxon>
        <taxon>Lentilactobacillus</taxon>
    </lineage>
</organism>
<feature type="chain" id="PRO_5006410648" evidence="1">
    <location>
        <begin position="22"/>
        <end position="250"/>
    </location>
</feature>
<sequence>MLLLPSLIIGFILNQSSTTQAATDRSADSYYLNDSDTWTHYFYNKRTVKSHNAYIWNLKHTKRQHNLNNYKSTDWYVYSFYNKKKDGHTYKYYKVTNYNRSIVGMVYSKYLTISTTEPITSFADDSNYLNYIKTAQSQKLARGIMKMFPNAPLSLEASKFIASRAANNPADQTTYKEVINFSKVAYQTTVSQWGTTQSKLNKFQSKLNKIGYTQEKINSLHGYKLGLVVYDLSEDSFGGQIVSIHIGLVK</sequence>
<comment type="caution">
    <text evidence="2">The sequence shown here is derived from an EMBL/GenBank/DDBJ whole genome shotgun (WGS) entry which is preliminary data.</text>
</comment>
<protein>
    <submittedName>
        <fullName evidence="2">D-alanyl-D-alanine carboxypeptidase</fullName>
    </submittedName>
</protein>
<gene>
    <name evidence="2" type="ORF">FC85_GL002890</name>
</gene>
<keyword evidence="1" id="KW-0732">Signal</keyword>
<evidence type="ECO:0000256" key="1">
    <source>
        <dbReference type="SAM" id="SignalP"/>
    </source>
</evidence>
<proteinExistence type="predicted"/>
<accession>A0A0R1SKM3</accession>
<evidence type="ECO:0000313" key="2">
    <source>
        <dbReference type="EMBL" id="KRL66579.1"/>
    </source>
</evidence>
<name>A0A0R1SKM3_9LACO</name>
<keyword evidence="2" id="KW-0121">Carboxypeptidase</keyword>
<dbReference type="GO" id="GO:0004180">
    <property type="term" value="F:carboxypeptidase activity"/>
    <property type="evidence" value="ECO:0007669"/>
    <property type="project" value="UniProtKB-KW"/>
</dbReference>
<feature type="signal peptide" evidence="1">
    <location>
        <begin position="1"/>
        <end position="21"/>
    </location>
</feature>
<dbReference type="EMBL" id="AZEY01000041">
    <property type="protein sequence ID" value="KRL66579.1"/>
    <property type="molecule type" value="Genomic_DNA"/>
</dbReference>
<dbReference type="AlphaFoldDB" id="A0A0R1SKM3"/>
<reference evidence="2 3" key="1">
    <citation type="journal article" date="2015" name="Genome Announc.">
        <title>Expanding the biotechnology potential of lactobacilli through comparative genomics of 213 strains and associated genera.</title>
        <authorList>
            <person name="Sun Z."/>
            <person name="Harris H.M."/>
            <person name="McCann A."/>
            <person name="Guo C."/>
            <person name="Argimon S."/>
            <person name="Zhang W."/>
            <person name="Yang X."/>
            <person name="Jeffery I.B."/>
            <person name="Cooney J.C."/>
            <person name="Kagawa T.F."/>
            <person name="Liu W."/>
            <person name="Song Y."/>
            <person name="Salvetti E."/>
            <person name="Wrobel A."/>
            <person name="Rasinkangas P."/>
            <person name="Parkhill J."/>
            <person name="Rea M.C."/>
            <person name="O'Sullivan O."/>
            <person name="Ritari J."/>
            <person name="Douillard F.P."/>
            <person name="Paul Ross R."/>
            <person name="Yang R."/>
            <person name="Briner A.E."/>
            <person name="Felis G.E."/>
            <person name="de Vos W.M."/>
            <person name="Barrangou R."/>
            <person name="Klaenhammer T.R."/>
            <person name="Caufield P.W."/>
            <person name="Cui Y."/>
            <person name="Zhang H."/>
            <person name="O'Toole P.W."/>
        </authorList>
    </citation>
    <scope>NUCLEOTIDE SEQUENCE [LARGE SCALE GENOMIC DNA]</scope>
    <source>
        <strain evidence="2 3">DSM 14421</strain>
    </source>
</reference>
<keyword evidence="2" id="KW-0645">Protease</keyword>